<dbReference type="InterPro" id="IPR006085">
    <property type="entry name" value="XPG_DNA_repair_N"/>
</dbReference>
<dbReference type="SUPFAM" id="SSF88723">
    <property type="entry name" value="PIN domain-like"/>
    <property type="match status" value="1"/>
</dbReference>
<organism evidence="4">
    <name type="scientific">Harpegnathos saltator</name>
    <name type="common">Jerdon's jumping ant</name>
    <dbReference type="NCBI Taxonomy" id="610380"/>
    <lineage>
        <taxon>Eukaryota</taxon>
        <taxon>Metazoa</taxon>
        <taxon>Ecdysozoa</taxon>
        <taxon>Arthropoda</taxon>
        <taxon>Hexapoda</taxon>
        <taxon>Insecta</taxon>
        <taxon>Pterygota</taxon>
        <taxon>Neoptera</taxon>
        <taxon>Endopterygota</taxon>
        <taxon>Hymenoptera</taxon>
        <taxon>Apocrita</taxon>
        <taxon>Aculeata</taxon>
        <taxon>Formicoidea</taxon>
        <taxon>Formicidae</taxon>
        <taxon>Ponerinae</taxon>
        <taxon>Ponerini</taxon>
        <taxon>Harpegnathos</taxon>
    </lineage>
</organism>
<dbReference type="OMA" id="VMRCVFE"/>
<proteinExistence type="inferred from homology"/>
<dbReference type="InterPro" id="IPR026832">
    <property type="entry name" value="Asteroid"/>
</dbReference>
<dbReference type="GO" id="GO:0004518">
    <property type="term" value="F:nuclease activity"/>
    <property type="evidence" value="ECO:0007669"/>
    <property type="project" value="InterPro"/>
</dbReference>
<reference evidence="3 4" key="1">
    <citation type="journal article" date="2010" name="Science">
        <title>Genomic comparison of the ants Camponotus floridanus and Harpegnathos saltator.</title>
        <authorList>
            <person name="Bonasio R."/>
            <person name="Zhang G."/>
            <person name="Ye C."/>
            <person name="Mutti N.S."/>
            <person name="Fang X."/>
            <person name="Qin N."/>
            <person name="Donahue G."/>
            <person name="Yang P."/>
            <person name="Li Q."/>
            <person name="Li C."/>
            <person name="Zhang P."/>
            <person name="Huang Z."/>
            <person name="Berger S.L."/>
            <person name="Reinberg D."/>
            <person name="Wang J."/>
            <person name="Liebig J."/>
        </authorList>
    </citation>
    <scope>NUCLEOTIDE SEQUENCE [LARGE SCALE GENOMIC DNA]</scope>
    <source>
        <strain evidence="3 4">R22 G/1</strain>
    </source>
</reference>
<dbReference type="EMBL" id="GL448740">
    <property type="protein sequence ID" value="EFN83934.1"/>
    <property type="molecule type" value="Genomic_DNA"/>
</dbReference>
<dbReference type="Proteomes" id="UP000008237">
    <property type="component" value="Unassembled WGS sequence"/>
</dbReference>
<comment type="similarity">
    <text evidence="1">Belongs to the asteroid family.</text>
</comment>
<dbReference type="OrthoDB" id="25987at2759"/>
<dbReference type="FunCoup" id="E2BK26">
    <property type="interactions" value="598"/>
</dbReference>
<evidence type="ECO:0000313" key="4">
    <source>
        <dbReference type="Proteomes" id="UP000008237"/>
    </source>
</evidence>
<evidence type="ECO:0000259" key="2">
    <source>
        <dbReference type="Pfam" id="PF00752"/>
    </source>
</evidence>
<name>E2BK26_HARSA</name>
<dbReference type="STRING" id="610380.E2BK26"/>
<accession>E2BK26</accession>
<evidence type="ECO:0000313" key="3">
    <source>
        <dbReference type="EMBL" id="EFN83934.1"/>
    </source>
</evidence>
<feature type="domain" description="XPG N-terminal" evidence="2">
    <location>
        <begin position="1"/>
        <end position="98"/>
    </location>
</feature>
<gene>
    <name evidence="3" type="ORF">EAI_09603</name>
</gene>
<dbReference type="Pfam" id="PF00752">
    <property type="entry name" value="XPG_N"/>
    <property type="match status" value="1"/>
</dbReference>
<protein>
    <submittedName>
        <fullName evidence="3">Protein asteroid</fullName>
    </submittedName>
</protein>
<dbReference type="InParanoid" id="E2BK26"/>
<dbReference type="PANTHER" id="PTHR15665">
    <property type="entry name" value="ASTEROID PROTEIN"/>
    <property type="match status" value="1"/>
</dbReference>
<dbReference type="AlphaFoldDB" id="E2BK26"/>
<keyword evidence="4" id="KW-1185">Reference proteome</keyword>
<dbReference type="CDD" id="cd18676">
    <property type="entry name" value="PIN_asteroid-like"/>
    <property type="match status" value="1"/>
</dbReference>
<feature type="non-terminal residue" evidence="3">
    <location>
        <position position="687"/>
    </location>
</feature>
<dbReference type="InterPro" id="IPR029060">
    <property type="entry name" value="PIN-like_dom_sf"/>
</dbReference>
<dbReference type="PANTHER" id="PTHR15665:SF1">
    <property type="entry name" value="PROTEIN ASTEROID HOMOLOG 1"/>
    <property type="match status" value="1"/>
</dbReference>
<evidence type="ECO:0000256" key="1">
    <source>
        <dbReference type="ARBA" id="ARBA00007398"/>
    </source>
</evidence>
<sequence>MGIPGLTTFISNYSERYLENYELHDTYLVIDGNSIACQLYNWYANCNCAFGGDYDKYAQCVSEFFDELLKCNVTPLVLFDGGSEDKKLKTIITRTREKTRLGSYYTPASQQRNKFFPLSIKEVFKDVMKEKGIRYAQCIFEADNTIAAIARILKCPVLSYDSDFYIYGSLYIPFSTWRNYIVRNSTGTGYVKRCKIYYVEKLFHFYNGLNQSLLPLAAVLLGNDYVKQHIFRNFFRHLKLPPAGRRKYNEQQRRIDATFDWLRKHSLNQAIIGILSRLRKQERKHVLNIIETIINSYINASLSVLAILGIPAEKFSKVHMQGVSKTYKFEGDIYKLIYIEETTNETDLTEEEGIDEQEAIRILQETELVSNESLVNNLPQWFINEFKMGRFPAYFIDLIIRKLYIFIPQIEDYSYASSAIASLKIVNIIYGLLISEVDKEKTGMKYITRDENKRIKHYYLEYNDSMFNCKLPSLSNLREVPIIVRREILNTTLGITGENCMNEIPSTWILYIAAIKYWIDQQQELAKLNYHIYSLLLAMLYNIIDNKIGFCRILNTFQQKFYNTVQNIQFARKMGNYRPQYTMDVTIADAIHEVNADDCLIAASFFISNFEMDHKLYSQPKKFNVTIVHGFAEFQYCLRHSMQLNALLGYPYEQTKVANMFNGTLLYNLCNNFKRRDNVETYINSVL</sequence>
<dbReference type="Gene3D" id="3.40.50.1010">
    <property type="entry name" value="5'-nuclease"/>
    <property type="match status" value="1"/>
</dbReference>